<organism evidence="2 3">
    <name type="scientific">Eleusine coracana subsp. coracana</name>
    <dbReference type="NCBI Taxonomy" id="191504"/>
    <lineage>
        <taxon>Eukaryota</taxon>
        <taxon>Viridiplantae</taxon>
        <taxon>Streptophyta</taxon>
        <taxon>Embryophyta</taxon>
        <taxon>Tracheophyta</taxon>
        <taxon>Spermatophyta</taxon>
        <taxon>Magnoliopsida</taxon>
        <taxon>Liliopsida</taxon>
        <taxon>Poales</taxon>
        <taxon>Poaceae</taxon>
        <taxon>PACMAD clade</taxon>
        <taxon>Chloridoideae</taxon>
        <taxon>Cynodonteae</taxon>
        <taxon>Eleusininae</taxon>
        <taxon>Eleusine</taxon>
    </lineage>
</organism>
<protein>
    <submittedName>
        <fullName evidence="2">Uncharacterized protein</fullName>
    </submittedName>
</protein>
<name>A0AAV5DNS0_ELECO</name>
<comment type="caution">
    <text evidence="2">The sequence shown here is derived from an EMBL/GenBank/DDBJ whole genome shotgun (WGS) entry which is preliminary data.</text>
</comment>
<dbReference type="Proteomes" id="UP001054889">
    <property type="component" value="Unassembled WGS sequence"/>
</dbReference>
<dbReference type="AlphaFoldDB" id="A0AAV5DNS0"/>
<proteinExistence type="predicted"/>
<dbReference type="EMBL" id="BQKI01000019">
    <property type="protein sequence ID" value="GJN11772.1"/>
    <property type="molecule type" value="Genomic_DNA"/>
</dbReference>
<evidence type="ECO:0000313" key="2">
    <source>
        <dbReference type="EMBL" id="GJN11772.1"/>
    </source>
</evidence>
<keyword evidence="3" id="KW-1185">Reference proteome</keyword>
<evidence type="ECO:0000313" key="3">
    <source>
        <dbReference type="Proteomes" id="UP001054889"/>
    </source>
</evidence>
<sequence>MTGLYSSLLSKIGLEDSRYLFLLPPQVKELLFQTILKRLPGHGSPPGKSPHDPYTMLEITTLWGDVAVKRRPEAFDDVDNTHIFGHEFQEDILVWHIATCIFLSACANQQRLTGQSDQDQYVEAIEVLLEYLMFLVALRPHMLSGPVLHSLFEVTRGALQEIQSGHSSSYKARKKKKLAEILFEMANNVDEDELYWDLDNANQRHISDAAQIGLLLLENETLSMQEKLEFIFDVPVDKLLYSSTRCNRESHVMQFSRGGEFTTIVWIMAEHAGQFRIGKLSEAAESELAKMKKDKDKKANDRKSPKEKAA</sequence>
<gene>
    <name evidence="2" type="primary">ga29991</name>
    <name evidence="2" type="ORF">PR202_ga29991</name>
</gene>
<feature type="region of interest" description="Disordered" evidence="1">
    <location>
        <begin position="288"/>
        <end position="310"/>
    </location>
</feature>
<reference evidence="2" key="2">
    <citation type="submission" date="2021-12" db="EMBL/GenBank/DDBJ databases">
        <title>Resequencing data analysis of finger millet.</title>
        <authorList>
            <person name="Hatakeyama M."/>
            <person name="Aluri S."/>
            <person name="Balachadran M.T."/>
            <person name="Sivarajan S.R."/>
            <person name="Poveda L."/>
            <person name="Shimizu-Inatsugi R."/>
            <person name="Schlapbach R."/>
            <person name="Sreeman S.M."/>
            <person name="Shimizu K.K."/>
        </authorList>
    </citation>
    <scope>NUCLEOTIDE SEQUENCE</scope>
</reference>
<accession>A0AAV5DNS0</accession>
<dbReference type="PANTHER" id="PTHR31325">
    <property type="entry name" value="OS01G0798800 PROTEIN-RELATED"/>
    <property type="match status" value="1"/>
</dbReference>
<reference evidence="2" key="1">
    <citation type="journal article" date="2018" name="DNA Res.">
        <title>Multiple hybrid de novo genome assembly of finger millet, an orphan allotetraploid crop.</title>
        <authorList>
            <person name="Hatakeyama M."/>
            <person name="Aluri S."/>
            <person name="Balachadran M.T."/>
            <person name="Sivarajan S.R."/>
            <person name="Patrignani A."/>
            <person name="Gruter S."/>
            <person name="Poveda L."/>
            <person name="Shimizu-Inatsugi R."/>
            <person name="Baeten J."/>
            <person name="Francoijs K.J."/>
            <person name="Nataraja K.N."/>
            <person name="Reddy Y.A.N."/>
            <person name="Phadnis S."/>
            <person name="Ravikumar R.L."/>
            <person name="Schlapbach R."/>
            <person name="Sreeman S.M."/>
            <person name="Shimizu K.K."/>
        </authorList>
    </citation>
    <scope>NUCLEOTIDE SEQUENCE</scope>
</reference>
<dbReference type="Pfam" id="PF04578">
    <property type="entry name" value="DUF594"/>
    <property type="match status" value="1"/>
</dbReference>
<evidence type="ECO:0000256" key="1">
    <source>
        <dbReference type="SAM" id="MobiDB-lite"/>
    </source>
</evidence>
<dbReference type="InterPro" id="IPR007658">
    <property type="entry name" value="DUF594"/>
</dbReference>